<protein>
    <recommendedName>
        <fullName evidence="3">Alpha/beta hydrolase</fullName>
    </recommendedName>
</protein>
<name>A0ABW4LKQ9_9BACI</name>
<keyword evidence="2" id="KW-1185">Reference proteome</keyword>
<gene>
    <name evidence="1" type="ORF">ACFSCX_01830</name>
</gene>
<accession>A0ABW4LKQ9</accession>
<proteinExistence type="predicted"/>
<dbReference type="RefSeq" id="WP_377926396.1">
    <property type="nucleotide sequence ID" value="NZ_JBHUEM010000003.1"/>
</dbReference>
<dbReference type="SUPFAM" id="SSF53474">
    <property type="entry name" value="alpha/beta-Hydrolases"/>
    <property type="match status" value="1"/>
</dbReference>
<dbReference type="EMBL" id="JBHUEM010000003">
    <property type="protein sequence ID" value="MFD1735294.1"/>
    <property type="molecule type" value="Genomic_DNA"/>
</dbReference>
<sequence>MKQRFFLLDGEWNVIHLPERPNGFAVFIIGDQNHFVDHSTSFWLQNAGRKHYVDSFLQHGYTVYYSNLYGRSWGSPKAVTLAKRLYHIVMKEEILNDSIHILAEGMGALVGLELMESMDDKIRSVCMLNPCLDLASYMNQEQENKLFYKRISKEVMNAYEWSEDQFGSHIECLPTIQDRKAITPVKIWISTGEHTYQSKQLGRKYEESRKDHAPIQLLIHVNEKRYGIANGICQFFEQHELSL</sequence>
<evidence type="ECO:0008006" key="3">
    <source>
        <dbReference type="Google" id="ProtNLM"/>
    </source>
</evidence>
<comment type="caution">
    <text evidence="1">The sequence shown here is derived from an EMBL/GenBank/DDBJ whole genome shotgun (WGS) entry which is preliminary data.</text>
</comment>
<dbReference type="Proteomes" id="UP001597214">
    <property type="component" value="Unassembled WGS sequence"/>
</dbReference>
<reference evidence="2" key="1">
    <citation type="journal article" date="2019" name="Int. J. Syst. Evol. Microbiol.">
        <title>The Global Catalogue of Microorganisms (GCM) 10K type strain sequencing project: providing services to taxonomists for standard genome sequencing and annotation.</title>
        <authorList>
            <consortium name="The Broad Institute Genomics Platform"/>
            <consortium name="The Broad Institute Genome Sequencing Center for Infectious Disease"/>
            <person name="Wu L."/>
            <person name="Ma J."/>
        </authorList>
    </citation>
    <scope>NUCLEOTIDE SEQUENCE [LARGE SCALE GENOMIC DNA]</scope>
    <source>
        <strain evidence="2">CCUG 49339</strain>
    </source>
</reference>
<evidence type="ECO:0000313" key="1">
    <source>
        <dbReference type="EMBL" id="MFD1735294.1"/>
    </source>
</evidence>
<dbReference type="InterPro" id="IPR029058">
    <property type="entry name" value="AB_hydrolase_fold"/>
</dbReference>
<dbReference type="Gene3D" id="3.40.50.1820">
    <property type="entry name" value="alpha/beta hydrolase"/>
    <property type="match status" value="1"/>
</dbReference>
<evidence type="ECO:0000313" key="2">
    <source>
        <dbReference type="Proteomes" id="UP001597214"/>
    </source>
</evidence>
<organism evidence="1 2">
    <name type="scientific">Bacillus salitolerans</name>
    <dbReference type="NCBI Taxonomy" id="1437434"/>
    <lineage>
        <taxon>Bacteria</taxon>
        <taxon>Bacillati</taxon>
        <taxon>Bacillota</taxon>
        <taxon>Bacilli</taxon>
        <taxon>Bacillales</taxon>
        <taxon>Bacillaceae</taxon>
        <taxon>Bacillus</taxon>
    </lineage>
</organism>